<dbReference type="STRING" id="525909.Afer_0184"/>
<accession>C7M255</accession>
<dbReference type="KEGG" id="afo:Afer_0184"/>
<dbReference type="RefSeq" id="WP_015797658.1">
    <property type="nucleotide sequence ID" value="NC_013124.1"/>
</dbReference>
<dbReference type="OrthoDB" id="7281941at2"/>
<protein>
    <submittedName>
        <fullName evidence="1">Uncharacterized protein</fullName>
    </submittedName>
</protein>
<dbReference type="AlphaFoldDB" id="C7M255"/>
<dbReference type="eggNOG" id="ENOG503333Y">
    <property type="taxonomic scope" value="Bacteria"/>
</dbReference>
<keyword evidence="2" id="KW-1185">Reference proteome</keyword>
<organism evidence="1 2">
    <name type="scientific">Acidimicrobium ferrooxidans (strain DSM 10331 / JCM 15462 / NBRC 103882 / ICP)</name>
    <dbReference type="NCBI Taxonomy" id="525909"/>
    <lineage>
        <taxon>Bacteria</taxon>
        <taxon>Bacillati</taxon>
        <taxon>Actinomycetota</taxon>
        <taxon>Acidimicrobiia</taxon>
        <taxon>Acidimicrobiales</taxon>
        <taxon>Acidimicrobiaceae</taxon>
        <taxon>Acidimicrobium</taxon>
    </lineage>
</organism>
<dbReference type="Pfam" id="PF19812">
    <property type="entry name" value="DUF6295"/>
    <property type="match status" value="1"/>
</dbReference>
<name>C7M255_ACIFD</name>
<reference evidence="1 2" key="1">
    <citation type="journal article" date="2009" name="Stand. Genomic Sci.">
        <title>Complete genome sequence of Acidimicrobium ferrooxidans type strain (ICP).</title>
        <authorList>
            <person name="Clum A."/>
            <person name="Nolan M."/>
            <person name="Lang E."/>
            <person name="Glavina Del Rio T."/>
            <person name="Tice H."/>
            <person name="Copeland A."/>
            <person name="Cheng J.F."/>
            <person name="Lucas S."/>
            <person name="Chen F."/>
            <person name="Bruce D."/>
            <person name="Goodwin L."/>
            <person name="Pitluck S."/>
            <person name="Ivanova N."/>
            <person name="Mavrommatis K."/>
            <person name="Mikhailova N."/>
            <person name="Pati A."/>
            <person name="Chen A."/>
            <person name="Palaniappan K."/>
            <person name="Goker M."/>
            <person name="Spring S."/>
            <person name="Land M."/>
            <person name="Hauser L."/>
            <person name="Chang Y.J."/>
            <person name="Jeffries C.C."/>
            <person name="Chain P."/>
            <person name="Bristow J."/>
            <person name="Eisen J.A."/>
            <person name="Markowitz V."/>
            <person name="Hugenholtz P."/>
            <person name="Kyrpides N.C."/>
            <person name="Klenk H.P."/>
            <person name="Lapidus A."/>
        </authorList>
    </citation>
    <scope>NUCLEOTIDE SEQUENCE [LARGE SCALE GENOMIC DNA]</scope>
    <source>
        <strain evidence="2">DSM 10331 / JCM 15462 / NBRC 103882 / ICP</strain>
    </source>
</reference>
<evidence type="ECO:0000313" key="1">
    <source>
        <dbReference type="EMBL" id="ACU53153.1"/>
    </source>
</evidence>
<proteinExistence type="predicted"/>
<evidence type="ECO:0000313" key="2">
    <source>
        <dbReference type="Proteomes" id="UP000000771"/>
    </source>
</evidence>
<dbReference type="HOGENOM" id="CLU_2423789_0_0_11"/>
<dbReference type="InterPro" id="IPR046262">
    <property type="entry name" value="DUF6295"/>
</dbReference>
<sequence length="95" mass="10081">MCTYATEHAPLTGRARTPEGWEAVDQATVYFDHPVAFPATHSLNIDVFAREATGLRRLSALELDVASARALATAILSLLDSTPPELLAESATTGA</sequence>
<dbReference type="Proteomes" id="UP000000771">
    <property type="component" value="Chromosome"/>
</dbReference>
<gene>
    <name evidence="1" type="ordered locus">Afer_0184</name>
</gene>
<dbReference type="EMBL" id="CP001631">
    <property type="protein sequence ID" value="ACU53153.1"/>
    <property type="molecule type" value="Genomic_DNA"/>
</dbReference>